<organism evidence="1">
    <name type="scientific">uncultured Sanguibacter sp</name>
    <dbReference type="NCBI Taxonomy" id="435288"/>
    <lineage>
        <taxon>Bacteria</taxon>
        <taxon>Bacillati</taxon>
        <taxon>Actinomycetota</taxon>
        <taxon>Actinomycetes</taxon>
        <taxon>Micrococcales</taxon>
        <taxon>Sanguibacteraceae</taxon>
        <taxon>Sanguibacter</taxon>
        <taxon>environmental samples</taxon>
    </lineage>
</organism>
<dbReference type="SUPFAM" id="SSF53474">
    <property type="entry name" value="alpha/beta-Hydrolases"/>
    <property type="match status" value="1"/>
</dbReference>
<sequence>LDLASPVGAPLWSEQLPHVFAGGPVPRSSDLLAQLDDADPATLPALYVMCGTEDFLAGQNRAFAARAAERQVPVTVDWRPGTHEWGLWDTTIRDVLTWLPLRRRGGRDG</sequence>
<protein>
    <submittedName>
        <fullName evidence="1">CAZy families CE1 protein</fullName>
    </submittedName>
</protein>
<dbReference type="EMBL" id="KF124745">
    <property type="protein sequence ID" value="AIA92065.1"/>
    <property type="molecule type" value="Genomic_DNA"/>
</dbReference>
<dbReference type="InterPro" id="IPR029058">
    <property type="entry name" value="AB_hydrolase_fold"/>
</dbReference>
<name>A0A060CGC4_9MICO</name>
<accession>A0A060CGC4</accession>
<dbReference type="AlphaFoldDB" id="A0A060CGC4"/>
<evidence type="ECO:0000313" key="1">
    <source>
        <dbReference type="EMBL" id="AIA92065.1"/>
    </source>
</evidence>
<proteinExistence type="predicted"/>
<feature type="non-terminal residue" evidence="1">
    <location>
        <position position="1"/>
    </location>
</feature>
<dbReference type="Gene3D" id="3.40.50.1820">
    <property type="entry name" value="alpha/beta hydrolase"/>
    <property type="match status" value="1"/>
</dbReference>
<reference evidence="1" key="1">
    <citation type="journal article" date="2013" name="Environ. Microbiol.">
        <title>Seasonally variable intestinal metagenomes of the red palm weevil (Rhynchophorus ferrugineus).</title>
        <authorList>
            <person name="Jia S."/>
            <person name="Zhang X."/>
            <person name="Zhang G."/>
            <person name="Yin A."/>
            <person name="Zhang S."/>
            <person name="Li F."/>
            <person name="Wang L."/>
            <person name="Zhao D."/>
            <person name="Yun Q."/>
            <person name="Tala"/>
            <person name="Wang J."/>
            <person name="Sun G."/>
            <person name="Baabdullah M."/>
            <person name="Yu X."/>
            <person name="Hu S."/>
            <person name="Al-Mssallem I.S."/>
            <person name="Yu J."/>
        </authorList>
    </citation>
    <scope>NUCLEOTIDE SEQUENCE</scope>
</reference>